<proteinExistence type="predicted"/>
<dbReference type="AlphaFoldDB" id="A0A9W8HTB0"/>
<sequence>MEQADRDAKRDKEQADRDAKREEELKQWRMEQADRDARRDKEQVERDEKREKEQAERDAKLDNILRQILEGNQHNTQAAPTEEELRTPASQHRRLLDVASQSQNRLSQHQKKITSSFGTPQTATSQPATFNKDEYIQLSQNHSRISYEMGLLPVLGIIGNDWAEAWNAFTSDVSQSPENTVGEILEEYNTGCRDIQSRLASGKASEDNYQSAFGVLAEAIQKHAPTNEDNLPSLLWRDTHNIPIKRSNGGPRKPDGGFFTANRGGKLEWKDLAVAVEIKGDDMQNDHDHINGQLLQNFIDMADILPRRFMIGLTLASQGIIYVHVCVPSGIYKARLGRLPLTDNINLTENSTSASAHLAKGRKRAPALTSTSRIAAAGSIQWTDDEKRVVEFILFLYQQSCEDCGYLTGRNSDYPCTLSLDKVLGSTSDNKDKSLLLELISQQRDGGNQSVLGRHKHLSGQRTWVYPAQYGNNKKSAFFKFQWMYEGEDEIDVHQFVLKRKVPYVPEILCAASVNAGGHGQGAQKYKGEAIVMEDVGKPINSVFGKNPNAIPEANIIDIFAGYVHTLIYAALVDDDCKYALHRDVSMGNLMVRDNRHPYIIDWGCGRVFTENEQHVTSGRQLIGTTIYMGIRVLKKCRTRSVVDDLESLFLVLCHCLSYSLSPSNKHDDAFMKMWASRDFDEMANSRVVWLLSEASFLKQMKIPEQSCSALQKLVKGMYHLLFPPKFLQDCTEDLVDPREANFKPSEWLNAFEVARECTGVGRKNMPSLSKLENFANNWKGQRISYSTESPLKQSSKSPDYALQPPPSGSFRSSVDGSNQQTPTKSGSKRHSNNMSIHSTSKRPRTHD</sequence>
<keyword evidence="4" id="KW-1185">Reference proteome</keyword>
<feature type="region of interest" description="Disordered" evidence="1">
    <location>
        <begin position="1"/>
        <end position="60"/>
    </location>
</feature>
<dbReference type="Proteomes" id="UP001140094">
    <property type="component" value="Unassembled WGS sequence"/>
</dbReference>
<gene>
    <name evidence="3" type="ORF">H4R20_003434</name>
</gene>
<name>A0A9W8HTB0_9FUNG</name>
<feature type="compositionally biased region" description="Polar residues" evidence="1">
    <location>
        <begin position="788"/>
        <end position="798"/>
    </location>
</feature>
<accession>A0A9W8HTB0</accession>
<feature type="region of interest" description="Disordered" evidence="1">
    <location>
        <begin position="788"/>
        <end position="848"/>
    </location>
</feature>
<dbReference type="GO" id="GO:0004672">
    <property type="term" value="F:protein kinase activity"/>
    <property type="evidence" value="ECO:0007669"/>
    <property type="project" value="InterPro"/>
</dbReference>
<evidence type="ECO:0000313" key="3">
    <source>
        <dbReference type="EMBL" id="KAJ2802033.1"/>
    </source>
</evidence>
<feature type="domain" description="Protein kinase" evidence="2">
    <location>
        <begin position="437"/>
        <end position="723"/>
    </location>
</feature>
<dbReference type="InterPro" id="IPR040976">
    <property type="entry name" value="Pkinase_fungal"/>
</dbReference>
<dbReference type="OrthoDB" id="2747778at2759"/>
<evidence type="ECO:0000256" key="1">
    <source>
        <dbReference type="SAM" id="MobiDB-lite"/>
    </source>
</evidence>
<feature type="region of interest" description="Disordered" evidence="1">
    <location>
        <begin position="109"/>
        <end position="128"/>
    </location>
</feature>
<dbReference type="InterPro" id="IPR000719">
    <property type="entry name" value="Prot_kinase_dom"/>
</dbReference>
<dbReference type="SUPFAM" id="SSF56112">
    <property type="entry name" value="Protein kinase-like (PK-like)"/>
    <property type="match status" value="1"/>
</dbReference>
<protein>
    <recommendedName>
        <fullName evidence="2">Protein kinase domain-containing protein</fullName>
    </recommendedName>
</protein>
<dbReference type="PANTHER" id="PTHR38248:SF2">
    <property type="entry name" value="FUNK1 11"/>
    <property type="match status" value="1"/>
</dbReference>
<feature type="region of interest" description="Disordered" evidence="1">
    <location>
        <begin position="71"/>
        <end position="90"/>
    </location>
</feature>
<dbReference type="GO" id="GO:0005524">
    <property type="term" value="F:ATP binding"/>
    <property type="evidence" value="ECO:0007669"/>
    <property type="project" value="InterPro"/>
</dbReference>
<organism evidence="3 4">
    <name type="scientific">Coemansia guatemalensis</name>
    <dbReference type="NCBI Taxonomy" id="2761395"/>
    <lineage>
        <taxon>Eukaryota</taxon>
        <taxon>Fungi</taxon>
        <taxon>Fungi incertae sedis</taxon>
        <taxon>Zoopagomycota</taxon>
        <taxon>Kickxellomycotina</taxon>
        <taxon>Kickxellomycetes</taxon>
        <taxon>Kickxellales</taxon>
        <taxon>Kickxellaceae</taxon>
        <taxon>Coemansia</taxon>
    </lineage>
</organism>
<evidence type="ECO:0000313" key="4">
    <source>
        <dbReference type="Proteomes" id="UP001140094"/>
    </source>
</evidence>
<dbReference type="InterPro" id="IPR011009">
    <property type="entry name" value="Kinase-like_dom_sf"/>
</dbReference>
<feature type="compositionally biased region" description="Polar residues" evidence="1">
    <location>
        <begin position="810"/>
        <end position="826"/>
    </location>
</feature>
<reference evidence="3" key="1">
    <citation type="submission" date="2022-07" db="EMBL/GenBank/DDBJ databases">
        <title>Phylogenomic reconstructions and comparative analyses of Kickxellomycotina fungi.</title>
        <authorList>
            <person name="Reynolds N.K."/>
            <person name="Stajich J.E."/>
            <person name="Barry K."/>
            <person name="Grigoriev I.V."/>
            <person name="Crous P."/>
            <person name="Smith M.E."/>
        </authorList>
    </citation>
    <scope>NUCLEOTIDE SEQUENCE</scope>
    <source>
        <strain evidence="3">NRRL 1565</strain>
    </source>
</reference>
<dbReference type="Gene3D" id="1.10.510.10">
    <property type="entry name" value="Transferase(Phosphotransferase) domain 1"/>
    <property type="match status" value="1"/>
</dbReference>
<dbReference type="Pfam" id="PF17667">
    <property type="entry name" value="Pkinase_fungal"/>
    <property type="match status" value="1"/>
</dbReference>
<dbReference type="EMBL" id="JANBUO010000719">
    <property type="protein sequence ID" value="KAJ2802033.1"/>
    <property type="molecule type" value="Genomic_DNA"/>
</dbReference>
<evidence type="ECO:0000259" key="2">
    <source>
        <dbReference type="PROSITE" id="PS50011"/>
    </source>
</evidence>
<comment type="caution">
    <text evidence="3">The sequence shown here is derived from an EMBL/GenBank/DDBJ whole genome shotgun (WGS) entry which is preliminary data.</text>
</comment>
<dbReference type="PROSITE" id="PS50011">
    <property type="entry name" value="PROTEIN_KINASE_DOM"/>
    <property type="match status" value="1"/>
</dbReference>
<dbReference type="PANTHER" id="PTHR38248">
    <property type="entry name" value="FUNK1 6"/>
    <property type="match status" value="1"/>
</dbReference>